<dbReference type="Proteomes" id="UP000006727">
    <property type="component" value="Chromosome 14"/>
</dbReference>
<reference evidence="1 2" key="2">
    <citation type="journal article" date="2018" name="Plant J.">
        <title>The Physcomitrella patens chromosome-scale assembly reveals moss genome structure and evolution.</title>
        <authorList>
            <person name="Lang D."/>
            <person name="Ullrich K.K."/>
            <person name="Murat F."/>
            <person name="Fuchs J."/>
            <person name="Jenkins J."/>
            <person name="Haas F.B."/>
            <person name="Piednoel M."/>
            <person name="Gundlach H."/>
            <person name="Van Bel M."/>
            <person name="Meyberg R."/>
            <person name="Vives C."/>
            <person name="Morata J."/>
            <person name="Symeonidi A."/>
            <person name="Hiss M."/>
            <person name="Muchero W."/>
            <person name="Kamisugi Y."/>
            <person name="Saleh O."/>
            <person name="Blanc G."/>
            <person name="Decker E.L."/>
            <person name="van Gessel N."/>
            <person name="Grimwood J."/>
            <person name="Hayes R.D."/>
            <person name="Graham S.W."/>
            <person name="Gunter L.E."/>
            <person name="McDaniel S.F."/>
            <person name="Hoernstein S.N.W."/>
            <person name="Larsson A."/>
            <person name="Li F.W."/>
            <person name="Perroud P.F."/>
            <person name="Phillips J."/>
            <person name="Ranjan P."/>
            <person name="Rokshar D.S."/>
            <person name="Rothfels C.J."/>
            <person name="Schneider L."/>
            <person name="Shu S."/>
            <person name="Stevenson D.W."/>
            <person name="Thummler F."/>
            <person name="Tillich M."/>
            <person name="Villarreal Aguilar J.C."/>
            <person name="Widiez T."/>
            <person name="Wong G.K."/>
            <person name="Wymore A."/>
            <person name="Zhang Y."/>
            <person name="Zimmer A.D."/>
            <person name="Quatrano R.S."/>
            <person name="Mayer K.F.X."/>
            <person name="Goodstein D."/>
            <person name="Casacuberta J.M."/>
            <person name="Vandepoele K."/>
            <person name="Reski R."/>
            <person name="Cuming A.C."/>
            <person name="Tuskan G.A."/>
            <person name="Maumus F."/>
            <person name="Salse J."/>
            <person name="Schmutz J."/>
            <person name="Rensing S.A."/>
        </authorList>
    </citation>
    <scope>NUCLEOTIDE SEQUENCE [LARGE SCALE GENOMIC DNA]</scope>
    <source>
        <strain evidence="1 2">cv. Gransden 2004</strain>
    </source>
</reference>
<dbReference type="Gramene" id="Pp3c14_26230V3.2">
    <property type="protein sequence ID" value="Pp3c14_26230V3.2"/>
    <property type="gene ID" value="Pp3c14_26230"/>
</dbReference>
<proteinExistence type="predicted"/>
<reference evidence="1" key="3">
    <citation type="submission" date="2020-12" db="UniProtKB">
        <authorList>
            <consortium name="EnsemblPlants"/>
        </authorList>
    </citation>
    <scope>IDENTIFICATION</scope>
</reference>
<keyword evidence="2" id="KW-1185">Reference proteome</keyword>
<accession>A0A7I4F4A9</accession>
<dbReference type="EMBL" id="ABEU02000014">
    <property type="status" value="NOT_ANNOTATED_CDS"/>
    <property type="molecule type" value="Genomic_DNA"/>
</dbReference>
<dbReference type="EnsemblPlants" id="Pp3c14_26230V3.2">
    <property type="protein sequence ID" value="Pp3c14_26230V3.2"/>
    <property type="gene ID" value="Pp3c14_26230"/>
</dbReference>
<evidence type="ECO:0000313" key="1">
    <source>
        <dbReference type="EnsemblPlants" id="Pp3c14_26230V3.2"/>
    </source>
</evidence>
<reference evidence="1 2" key="1">
    <citation type="journal article" date="2008" name="Science">
        <title>The Physcomitrella genome reveals evolutionary insights into the conquest of land by plants.</title>
        <authorList>
            <person name="Rensing S."/>
            <person name="Lang D."/>
            <person name="Zimmer A."/>
            <person name="Terry A."/>
            <person name="Salamov A."/>
            <person name="Shapiro H."/>
            <person name="Nishiyama T."/>
            <person name="Perroud P.-F."/>
            <person name="Lindquist E."/>
            <person name="Kamisugi Y."/>
            <person name="Tanahashi T."/>
            <person name="Sakakibara K."/>
            <person name="Fujita T."/>
            <person name="Oishi K."/>
            <person name="Shin-I T."/>
            <person name="Kuroki Y."/>
            <person name="Toyoda A."/>
            <person name="Suzuki Y."/>
            <person name="Hashimoto A."/>
            <person name="Yamaguchi K."/>
            <person name="Sugano A."/>
            <person name="Kohara Y."/>
            <person name="Fujiyama A."/>
            <person name="Anterola A."/>
            <person name="Aoki S."/>
            <person name="Ashton N."/>
            <person name="Barbazuk W.B."/>
            <person name="Barker E."/>
            <person name="Bennetzen J."/>
            <person name="Bezanilla M."/>
            <person name="Blankenship R."/>
            <person name="Cho S.H."/>
            <person name="Dutcher S."/>
            <person name="Estelle M."/>
            <person name="Fawcett J.A."/>
            <person name="Gundlach H."/>
            <person name="Hanada K."/>
            <person name="Heyl A."/>
            <person name="Hicks K.A."/>
            <person name="Hugh J."/>
            <person name="Lohr M."/>
            <person name="Mayer K."/>
            <person name="Melkozernov A."/>
            <person name="Murata T."/>
            <person name="Nelson D."/>
            <person name="Pils B."/>
            <person name="Prigge M."/>
            <person name="Reiss B."/>
            <person name="Renner T."/>
            <person name="Rombauts S."/>
            <person name="Rushton P."/>
            <person name="Sanderfoot A."/>
            <person name="Schween G."/>
            <person name="Shiu S.-H."/>
            <person name="Stueber K."/>
            <person name="Theodoulou F.L."/>
            <person name="Tu H."/>
            <person name="Van de Peer Y."/>
            <person name="Verrier P.J."/>
            <person name="Waters E."/>
            <person name="Wood A."/>
            <person name="Yang L."/>
            <person name="Cove D."/>
            <person name="Cuming A."/>
            <person name="Hasebe M."/>
            <person name="Lucas S."/>
            <person name="Mishler D.B."/>
            <person name="Reski R."/>
            <person name="Grigoriev I."/>
            <person name="Quatrano R.S."/>
            <person name="Boore J.L."/>
        </authorList>
    </citation>
    <scope>NUCLEOTIDE SEQUENCE [LARGE SCALE GENOMIC DNA]</scope>
    <source>
        <strain evidence="1 2">cv. Gransden 2004</strain>
    </source>
</reference>
<organism evidence="1 2">
    <name type="scientific">Physcomitrium patens</name>
    <name type="common">Spreading-leaved earth moss</name>
    <name type="synonym">Physcomitrella patens</name>
    <dbReference type="NCBI Taxonomy" id="3218"/>
    <lineage>
        <taxon>Eukaryota</taxon>
        <taxon>Viridiplantae</taxon>
        <taxon>Streptophyta</taxon>
        <taxon>Embryophyta</taxon>
        <taxon>Bryophyta</taxon>
        <taxon>Bryophytina</taxon>
        <taxon>Bryopsida</taxon>
        <taxon>Funariidae</taxon>
        <taxon>Funariales</taxon>
        <taxon>Funariaceae</taxon>
        <taxon>Physcomitrium</taxon>
    </lineage>
</organism>
<protein>
    <submittedName>
        <fullName evidence="1">Uncharacterized protein</fullName>
    </submittedName>
</protein>
<sequence>MLLTSLIPSFEHLVITLLYGKKTIMIDDVITTLLSNEFIKILISKKQHSKVILFRHRNMLRSKSKLYKNYDFFKKVYMCLI</sequence>
<dbReference type="AlphaFoldDB" id="A0A7I4F4A9"/>
<name>A0A7I4F4A9_PHYPA</name>
<evidence type="ECO:0000313" key="2">
    <source>
        <dbReference type="Proteomes" id="UP000006727"/>
    </source>
</evidence>
<dbReference type="InParanoid" id="A0A7I4F4A9"/>